<proteinExistence type="predicted"/>
<feature type="domain" description="DUF4136" evidence="1">
    <location>
        <begin position="45"/>
        <end position="203"/>
    </location>
</feature>
<dbReference type="RefSeq" id="WP_171907579.1">
    <property type="nucleotide sequence ID" value="NZ_FNRM01000003.1"/>
</dbReference>
<dbReference type="Pfam" id="PF13590">
    <property type="entry name" value="DUF4136"/>
    <property type="match status" value="1"/>
</dbReference>
<dbReference type="AlphaFoldDB" id="A0A1H4BK24"/>
<accession>A0A1H4BK24</accession>
<dbReference type="Proteomes" id="UP000198773">
    <property type="component" value="Unassembled WGS sequence"/>
</dbReference>
<dbReference type="InterPro" id="IPR025411">
    <property type="entry name" value="DUF4136"/>
</dbReference>
<sequence>MSNFVKATQAVTEQKSQLRLVVSTFCLLLALLVLAGCASKPEPRIDYARDVNFAHYQTFGFFSNPETNTEEYQSLLTDHFKSALRREMEALGYRYQAEGAQLLLNFASITEDKTDIRTSPFRANVGFGRFGHRSAWHLGFPIYQSDIETVHYKQGTVRVDLVDATQNRLIWQGVQEGRLTREALRNPKQAVDETVALIFQRFPTRQ</sequence>
<evidence type="ECO:0000313" key="3">
    <source>
        <dbReference type="Proteomes" id="UP000198773"/>
    </source>
</evidence>
<keyword evidence="3" id="KW-1185">Reference proteome</keyword>
<dbReference type="Gene3D" id="3.30.160.670">
    <property type="match status" value="1"/>
</dbReference>
<reference evidence="2 3" key="1">
    <citation type="submission" date="2016-10" db="EMBL/GenBank/DDBJ databases">
        <authorList>
            <person name="de Groot N.N."/>
        </authorList>
    </citation>
    <scope>NUCLEOTIDE SEQUENCE [LARGE SCALE GENOMIC DNA]</scope>
    <source>
        <strain evidence="2 3">CGMCC 1.3430</strain>
    </source>
</reference>
<dbReference type="STRING" id="152573.SAMN04488051_103399"/>
<protein>
    <recommendedName>
        <fullName evidence="1">DUF4136 domain-containing protein</fullName>
    </recommendedName>
</protein>
<evidence type="ECO:0000259" key="1">
    <source>
        <dbReference type="Pfam" id="PF13590"/>
    </source>
</evidence>
<name>A0A1H4BK24_ALKAM</name>
<dbReference type="EMBL" id="FNRM01000003">
    <property type="protein sequence ID" value="SEA48446.1"/>
    <property type="molecule type" value="Genomic_DNA"/>
</dbReference>
<gene>
    <name evidence="2" type="ORF">SAMN04488051_103399</name>
</gene>
<organism evidence="2 3">
    <name type="scientific">Alkalimonas amylolytica</name>
    <dbReference type="NCBI Taxonomy" id="152573"/>
    <lineage>
        <taxon>Bacteria</taxon>
        <taxon>Pseudomonadati</taxon>
        <taxon>Pseudomonadota</taxon>
        <taxon>Gammaproteobacteria</taxon>
        <taxon>Alkalimonas</taxon>
    </lineage>
</organism>
<evidence type="ECO:0000313" key="2">
    <source>
        <dbReference type="EMBL" id="SEA48446.1"/>
    </source>
</evidence>